<dbReference type="GO" id="GO:0030246">
    <property type="term" value="F:carbohydrate binding"/>
    <property type="evidence" value="ECO:0007669"/>
    <property type="project" value="UniProtKB-KW"/>
</dbReference>
<keyword evidence="5 13" id="KW-0430">Lectin</keyword>
<evidence type="ECO:0000256" key="11">
    <source>
        <dbReference type="ARBA" id="ARBA00023180"/>
    </source>
</evidence>
<evidence type="ECO:0000256" key="10">
    <source>
        <dbReference type="ARBA" id="ARBA00023157"/>
    </source>
</evidence>
<dbReference type="InterPro" id="IPR029044">
    <property type="entry name" value="Nucleotide-diphossugar_trans"/>
</dbReference>
<evidence type="ECO:0000256" key="2">
    <source>
        <dbReference type="ARBA" id="ARBA00004323"/>
    </source>
</evidence>
<keyword evidence="13" id="KW-0808">Transferase</keyword>
<keyword evidence="13" id="KW-0328">Glycosyltransferase</keyword>
<dbReference type="Pfam" id="PF00652">
    <property type="entry name" value="Ricin_B_lectin"/>
    <property type="match status" value="1"/>
</dbReference>
<evidence type="ECO:0000256" key="4">
    <source>
        <dbReference type="ARBA" id="ARBA00022692"/>
    </source>
</evidence>
<keyword evidence="12 13" id="KW-0464">Manganese</keyword>
<evidence type="ECO:0000256" key="7">
    <source>
        <dbReference type="ARBA" id="ARBA00022989"/>
    </source>
</evidence>
<dbReference type="SUPFAM" id="SSF53448">
    <property type="entry name" value="Nucleotide-diphospho-sugar transferases"/>
    <property type="match status" value="1"/>
</dbReference>
<dbReference type="Proteomes" id="UP001347796">
    <property type="component" value="Unassembled WGS sequence"/>
</dbReference>
<comment type="caution">
    <text evidence="15">The sequence shown here is derived from an EMBL/GenBank/DDBJ whole genome shotgun (WGS) entry which is preliminary data.</text>
</comment>
<dbReference type="EMBL" id="JAZGQO010000007">
    <property type="protein sequence ID" value="KAK6182543.1"/>
    <property type="molecule type" value="Genomic_DNA"/>
</dbReference>
<keyword evidence="6" id="KW-0735">Signal-anchor</keyword>
<dbReference type="CDD" id="cd23441">
    <property type="entry name" value="beta-trefoil_Ricin_GALNT14-like"/>
    <property type="match status" value="1"/>
</dbReference>
<dbReference type="Gene3D" id="3.90.550.10">
    <property type="entry name" value="Spore Coat Polysaccharide Biosynthesis Protein SpsA, Chain A"/>
    <property type="match status" value="1"/>
</dbReference>
<evidence type="ECO:0000313" key="15">
    <source>
        <dbReference type="EMBL" id="KAK6182543.1"/>
    </source>
</evidence>
<evidence type="ECO:0000256" key="6">
    <source>
        <dbReference type="ARBA" id="ARBA00022968"/>
    </source>
</evidence>
<keyword evidence="10 13" id="KW-1015">Disulfide bond</keyword>
<reference evidence="15 16" key="1">
    <citation type="submission" date="2024-01" db="EMBL/GenBank/DDBJ databases">
        <title>The genome of the rayed Mediterranean limpet Patella caerulea (Linnaeus, 1758).</title>
        <authorList>
            <person name="Anh-Thu Weber A."/>
            <person name="Halstead-Nussloch G."/>
        </authorList>
    </citation>
    <scope>NUCLEOTIDE SEQUENCE [LARGE SCALE GENOMIC DNA]</scope>
    <source>
        <strain evidence="15">AATW-2023a</strain>
        <tissue evidence="15">Whole specimen</tissue>
    </source>
</reference>
<keyword evidence="8 13" id="KW-0333">Golgi apparatus</keyword>
<feature type="transmembrane region" description="Helical" evidence="13">
    <location>
        <begin position="7"/>
        <end position="25"/>
    </location>
</feature>
<comment type="similarity">
    <text evidence="3 13">Belongs to the glycosyltransferase 2 family. GalNAc-T subfamily.</text>
</comment>
<proteinExistence type="inferred from homology"/>
<dbReference type="Gene3D" id="2.80.10.50">
    <property type="match status" value="1"/>
</dbReference>
<gene>
    <name evidence="15" type="ORF">SNE40_010199</name>
</gene>
<dbReference type="PANTHER" id="PTHR11675:SF119">
    <property type="entry name" value="POLYPEPTIDE N-ACETYLGALACTOSAMINYLTRANSFERASE 2"/>
    <property type="match status" value="1"/>
</dbReference>
<name>A0AAN8K0H7_PATCE</name>
<dbReference type="SMART" id="SM00458">
    <property type="entry name" value="RICIN"/>
    <property type="match status" value="1"/>
</dbReference>
<keyword evidence="16" id="KW-1185">Reference proteome</keyword>
<protein>
    <recommendedName>
        <fullName evidence="13">Polypeptide N-acetylgalactosaminyltransferase</fullName>
        <ecNumber evidence="13">2.4.1.-</ecNumber>
    </recommendedName>
    <alternativeName>
        <fullName evidence="13">Protein-UDP acetylgalactosaminyltransferase</fullName>
    </alternativeName>
</protein>
<dbReference type="PANTHER" id="PTHR11675">
    <property type="entry name" value="N-ACETYLGALACTOSAMINYLTRANSFERASE"/>
    <property type="match status" value="1"/>
</dbReference>
<sequence length="539" mass="62395">MRRKRKITCVVLILVWLLGTLYIFWDGMVENFGGSNKPFNLKSVKVEEYLKETSEQDVQEPMRKHAFNIVISNKLPPDRSLPDARSSRCLSHFSSIPQSLPTTSIIIAFHNEARSALLRTIVSILKRTPLELIAEILLIDDFSNNPQDGQLLVHIPKVKLVRNTNREGLIRSRVKGSKLAKGKILTFMDSHCEVNVGWLQPLLQRIIQEPKCIVTPVIDVIDKESFVYTRAPEILQGGFDWSLNFRWEEQPYKRKVDEIKPVKTPVISGSIFSVNKDWFDNVGRLDTKMDIWGGENFELSFRTWMCGGMMEIIPCSRVGHVNRKQHPYIFPDGNVNTYLKNTRRTVEIWMDEYKRFFYAARPSSRMQAFGDISERRNLRVKLHCENFRWYLEHVYPNLKLPVSDELAYGHIKQGDHCIDLDPGQLPVITKLRFCSESKMAQDWSWRRKGIIVSNGMCLTSDPLVTHDYVVVQFCNYGDNQRWYRHLKQIVHESTGLCIDSHDSGKGLIVADCDDSLDTQQWEITVENPASLEKEYLDNT</sequence>
<dbReference type="GO" id="GO:0000139">
    <property type="term" value="C:Golgi membrane"/>
    <property type="evidence" value="ECO:0007669"/>
    <property type="project" value="UniProtKB-SubCell"/>
</dbReference>
<evidence type="ECO:0000256" key="13">
    <source>
        <dbReference type="RuleBase" id="RU361242"/>
    </source>
</evidence>
<comment type="subcellular location">
    <subcellularLocation>
        <location evidence="2 13">Golgi apparatus membrane</location>
        <topology evidence="2 13">Single-pass type II membrane protein</topology>
    </subcellularLocation>
</comment>
<evidence type="ECO:0000259" key="14">
    <source>
        <dbReference type="SMART" id="SM00458"/>
    </source>
</evidence>
<feature type="domain" description="Ricin B lectin" evidence="14">
    <location>
        <begin position="405"/>
        <end position="524"/>
    </location>
</feature>
<keyword evidence="9 13" id="KW-0472">Membrane</keyword>
<dbReference type="InterPro" id="IPR000772">
    <property type="entry name" value="Ricin_B_lectin"/>
</dbReference>
<dbReference type="GO" id="GO:0004653">
    <property type="term" value="F:polypeptide N-acetylgalactosaminyltransferase activity"/>
    <property type="evidence" value="ECO:0007669"/>
    <property type="project" value="TreeGrafter"/>
</dbReference>
<dbReference type="InterPro" id="IPR035992">
    <property type="entry name" value="Ricin_B-like_lectins"/>
</dbReference>
<evidence type="ECO:0000256" key="1">
    <source>
        <dbReference type="ARBA" id="ARBA00001936"/>
    </source>
</evidence>
<keyword evidence="4 13" id="KW-0812">Transmembrane</keyword>
<dbReference type="GO" id="GO:0006493">
    <property type="term" value="P:protein O-linked glycosylation"/>
    <property type="evidence" value="ECO:0007669"/>
    <property type="project" value="TreeGrafter"/>
</dbReference>
<organism evidence="15 16">
    <name type="scientific">Patella caerulea</name>
    <name type="common">Rayed Mediterranean limpet</name>
    <dbReference type="NCBI Taxonomy" id="87958"/>
    <lineage>
        <taxon>Eukaryota</taxon>
        <taxon>Metazoa</taxon>
        <taxon>Spiralia</taxon>
        <taxon>Lophotrochozoa</taxon>
        <taxon>Mollusca</taxon>
        <taxon>Gastropoda</taxon>
        <taxon>Patellogastropoda</taxon>
        <taxon>Patelloidea</taxon>
        <taxon>Patellidae</taxon>
        <taxon>Patella</taxon>
    </lineage>
</organism>
<evidence type="ECO:0000256" key="5">
    <source>
        <dbReference type="ARBA" id="ARBA00022734"/>
    </source>
</evidence>
<evidence type="ECO:0000256" key="9">
    <source>
        <dbReference type="ARBA" id="ARBA00023136"/>
    </source>
</evidence>
<dbReference type="PROSITE" id="PS50231">
    <property type="entry name" value="RICIN_B_LECTIN"/>
    <property type="match status" value="1"/>
</dbReference>
<comment type="pathway">
    <text evidence="13">Protein modification; protein glycosylation.</text>
</comment>
<dbReference type="FunFam" id="3.90.550.10:FF:000053">
    <property type="entry name" value="Polypeptide N-acetylgalactosaminyltransferase"/>
    <property type="match status" value="1"/>
</dbReference>
<evidence type="ECO:0000256" key="3">
    <source>
        <dbReference type="ARBA" id="ARBA00005680"/>
    </source>
</evidence>
<evidence type="ECO:0000256" key="12">
    <source>
        <dbReference type="ARBA" id="ARBA00023211"/>
    </source>
</evidence>
<evidence type="ECO:0000313" key="16">
    <source>
        <dbReference type="Proteomes" id="UP001347796"/>
    </source>
</evidence>
<dbReference type="Pfam" id="PF00535">
    <property type="entry name" value="Glycos_transf_2"/>
    <property type="match status" value="1"/>
</dbReference>
<keyword evidence="7 13" id="KW-1133">Transmembrane helix</keyword>
<dbReference type="InterPro" id="IPR001173">
    <property type="entry name" value="Glyco_trans_2-like"/>
</dbReference>
<comment type="cofactor">
    <cofactor evidence="1 13">
        <name>Mn(2+)</name>
        <dbReference type="ChEBI" id="CHEBI:29035"/>
    </cofactor>
</comment>
<dbReference type="InterPro" id="IPR045885">
    <property type="entry name" value="GalNAc-T"/>
</dbReference>
<dbReference type="CDD" id="cd02510">
    <property type="entry name" value="pp-GalNAc-T"/>
    <property type="match status" value="1"/>
</dbReference>
<dbReference type="SUPFAM" id="SSF50370">
    <property type="entry name" value="Ricin B-like lectins"/>
    <property type="match status" value="1"/>
</dbReference>
<evidence type="ECO:0000256" key="8">
    <source>
        <dbReference type="ARBA" id="ARBA00023034"/>
    </source>
</evidence>
<accession>A0AAN8K0H7</accession>
<dbReference type="EC" id="2.4.1.-" evidence="13"/>
<keyword evidence="11" id="KW-0325">Glycoprotein</keyword>
<dbReference type="AlphaFoldDB" id="A0AAN8K0H7"/>